<sequence length="69" mass="7838">MCISVIIYAKRVKSPRSNSVRGIFGNMDEVIPYKNAYYRQFMELDLAENVSLTPTDGLTSGWSPDEKSF</sequence>
<reference evidence="1 2" key="1">
    <citation type="submission" date="2014-04" db="EMBL/GenBank/DDBJ databases">
        <title>Draft Genome Sequence of Lactobacillus animalis 381-IL-28.</title>
        <authorList>
            <person name="Sturino J.M."/>
            <person name="Rajendran M."/>
            <person name="Altermann E."/>
        </authorList>
    </citation>
    <scope>NUCLEOTIDE SEQUENCE [LARGE SCALE GENOMIC DNA]</scope>
    <source>
        <strain evidence="1 2">381-IL-28</strain>
    </source>
</reference>
<protein>
    <submittedName>
        <fullName evidence="1">Uncharacterized protein</fullName>
    </submittedName>
</protein>
<gene>
    <name evidence="1" type="ORF">Lani381_0083</name>
</gene>
<accession>A0ABR4RS23</accession>
<evidence type="ECO:0000313" key="1">
    <source>
        <dbReference type="EMBL" id="KDA46869.1"/>
    </source>
</evidence>
<proteinExistence type="predicted"/>
<name>A0ABR4RS23_9LACO</name>
<dbReference type="Proteomes" id="UP000027129">
    <property type="component" value="Unassembled WGS sequence"/>
</dbReference>
<keyword evidence="2" id="KW-1185">Reference proteome</keyword>
<dbReference type="EMBL" id="JMHU01000001">
    <property type="protein sequence ID" value="KDA46869.1"/>
    <property type="molecule type" value="Genomic_DNA"/>
</dbReference>
<organism evidence="1 2">
    <name type="scientific">Ligilactobacillus animalis</name>
    <dbReference type="NCBI Taxonomy" id="1605"/>
    <lineage>
        <taxon>Bacteria</taxon>
        <taxon>Bacillati</taxon>
        <taxon>Bacillota</taxon>
        <taxon>Bacilli</taxon>
        <taxon>Lactobacillales</taxon>
        <taxon>Lactobacillaceae</taxon>
        <taxon>Ligilactobacillus</taxon>
    </lineage>
</organism>
<comment type="caution">
    <text evidence="1">The sequence shown here is derived from an EMBL/GenBank/DDBJ whole genome shotgun (WGS) entry which is preliminary data.</text>
</comment>
<evidence type="ECO:0000313" key="2">
    <source>
        <dbReference type="Proteomes" id="UP000027129"/>
    </source>
</evidence>